<dbReference type="GO" id="GO:0008168">
    <property type="term" value="F:methyltransferase activity"/>
    <property type="evidence" value="ECO:0007669"/>
    <property type="project" value="UniProtKB-KW"/>
</dbReference>
<protein>
    <submittedName>
        <fullName evidence="1">Class I SAM-dependent methyltransferase</fullName>
    </submittedName>
</protein>
<dbReference type="Pfam" id="PF13578">
    <property type="entry name" value="Methyltransf_24"/>
    <property type="match status" value="1"/>
</dbReference>
<dbReference type="SUPFAM" id="SSF53335">
    <property type="entry name" value="S-adenosyl-L-methionine-dependent methyltransferases"/>
    <property type="match status" value="1"/>
</dbReference>
<accession>A0ABW8J3M3</accession>
<keyword evidence="2" id="KW-1185">Reference proteome</keyword>
<dbReference type="Proteomes" id="UP001620339">
    <property type="component" value="Unassembled WGS sequence"/>
</dbReference>
<sequence>MSRPAFPDGHFYSPVVDPKEATRDQSHIWTGAKTVRGIDLNSASHEHLLRDVFPKLIAGYDYPSSGAADDALDHFYDFNGQFERQDPRVTFCLLQMIRPRKIVEVGSGYSTLLMMDVNRRFLANSTSITCVEPYPRPFLEEAHLTGRIDLQYCRAQEADESIFTSLVAGDILFIDSSHVSKTGSDVNRLVLEILPVLSPGVYVHFHDIFMPTEYPQRWVCELGFSWNEQYLLQAFLSGNPDWDIIYGSAIARECHIEALSAFLQGNPPHGGSLWLRKTS</sequence>
<name>A0ABW8J3M3_9GAMM</name>
<keyword evidence="1" id="KW-0489">Methyltransferase</keyword>
<dbReference type="GO" id="GO:0032259">
    <property type="term" value="P:methylation"/>
    <property type="evidence" value="ECO:0007669"/>
    <property type="project" value="UniProtKB-KW"/>
</dbReference>
<evidence type="ECO:0000313" key="1">
    <source>
        <dbReference type="EMBL" id="MFK2876877.1"/>
    </source>
</evidence>
<gene>
    <name evidence="1" type="ORF">ISP25_07345</name>
</gene>
<comment type="caution">
    <text evidence="1">The sequence shown here is derived from an EMBL/GenBank/DDBJ whole genome shotgun (WGS) entry which is preliminary data.</text>
</comment>
<dbReference type="Gene3D" id="3.40.50.150">
    <property type="entry name" value="Vaccinia Virus protein VP39"/>
    <property type="match status" value="1"/>
</dbReference>
<keyword evidence="1" id="KW-0808">Transferase</keyword>
<organism evidence="1 2">
    <name type="scientific">Rhodanobacter hydrolyticus</name>
    <dbReference type="NCBI Taxonomy" id="2250595"/>
    <lineage>
        <taxon>Bacteria</taxon>
        <taxon>Pseudomonadati</taxon>
        <taxon>Pseudomonadota</taxon>
        <taxon>Gammaproteobacteria</taxon>
        <taxon>Lysobacterales</taxon>
        <taxon>Rhodanobacteraceae</taxon>
        <taxon>Rhodanobacter</taxon>
    </lineage>
</organism>
<evidence type="ECO:0000313" key="2">
    <source>
        <dbReference type="Proteomes" id="UP001620339"/>
    </source>
</evidence>
<dbReference type="InterPro" id="IPR029063">
    <property type="entry name" value="SAM-dependent_MTases_sf"/>
</dbReference>
<proteinExistence type="predicted"/>
<dbReference type="RefSeq" id="WP_404612852.1">
    <property type="nucleotide sequence ID" value="NZ_JADIKK010000008.1"/>
</dbReference>
<dbReference type="EMBL" id="JADIKK010000008">
    <property type="protein sequence ID" value="MFK2876877.1"/>
    <property type="molecule type" value="Genomic_DNA"/>
</dbReference>
<reference evidence="1 2" key="1">
    <citation type="submission" date="2020-10" db="EMBL/GenBank/DDBJ databases">
        <title>Phylogeny of dyella-like bacteria.</title>
        <authorList>
            <person name="Fu J."/>
        </authorList>
    </citation>
    <scope>NUCLEOTIDE SEQUENCE [LARGE SCALE GENOMIC DNA]</scope>
    <source>
        <strain evidence="1 2">KACC 19113</strain>
    </source>
</reference>